<evidence type="ECO:0000256" key="2">
    <source>
        <dbReference type="ARBA" id="ARBA00023002"/>
    </source>
</evidence>
<reference evidence="5 6" key="1">
    <citation type="journal article" date="2015" name="Genome Announc.">
        <title>Expanding the biotechnology potential of lactobacilli through comparative genomics of 213 strains and associated genera.</title>
        <authorList>
            <person name="Sun Z."/>
            <person name="Harris H.M."/>
            <person name="McCann A."/>
            <person name="Guo C."/>
            <person name="Argimon S."/>
            <person name="Zhang W."/>
            <person name="Yang X."/>
            <person name="Jeffery I.B."/>
            <person name="Cooney J.C."/>
            <person name="Kagawa T.F."/>
            <person name="Liu W."/>
            <person name="Song Y."/>
            <person name="Salvetti E."/>
            <person name="Wrobel A."/>
            <person name="Rasinkangas P."/>
            <person name="Parkhill J."/>
            <person name="Rea M.C."/>
            <person name="O'Sullivan O."/>
            <person name="Ritari J."/>
            <person name="Douillard F.P."/>
            <person name="Paul Ross R."/>
            <person name="Yang R."/>
            <person name="Briner A.E."/>
            <person name="Felis G.E."/>
            <person name="de Vos W.M."/>
            <person name="Barrangou R."/>
            <person name="Klaenhammer T.R."/>
            <person name="Caufield P.W."/>
            <person name="Cui Y."/>
            <person name="Zhang H."/>
            <person name="O'Toole P.W."/>
        </authorList>
    </citation>
    <scope>NUCLEOTIDE SEQUENCE [LARGE SCALE GENOMIC DNA]</scope>
    <source>
        <strain evidence="5 6">DSM 15429</strain>
    </source>
</reference>
<keyword evidence="2" id="KW-0560">Oxidoreductase</keyword>
<feature type="domain" description="GFO/IDH/MocA-like oxidoreductase" evidence="4">
    <location>
        <begin position="135"/>
        <end position="234"/>
    </location>
</feature>
<evidence type="ECO:0000313" key="5">
    <source>
        <dbReference type="EMBL" id="KRL48085.1"/>
    </source>
</evidence>
<dbReference type="SUPFAM" id="SSF55347">
    <property type="entry name" value="Glyceraldehyde-3-phosphate dehydrogenase-like, C-terminal domain"/>
    <property type="match status" value="1"/>
</dbReference>
<dbReference type="InterPro" id="IPR036291">
    <property type="entry name" value="NAD(P)-bd_dom_sf"/>
</dbReference>
<proteinExistence type="inferred from homology"/>
<dbReference type="GO" id="GO:0016491">
    <property type="term" value="F:oxidoreductase activity"/>
    <property type="evidence" value="ECO:0007669"/>
    <property type="project" value="UniProtKB-KW"/>
</dbReference>
<dbReference type="InterPro" id="IPR055170">
    <property type="entry name" value="GFO_IDH_MocA-like_dom"/>
</dbReference>
<organism evidence="5 6">
    <name type="scientific">Levilactobacillus spicheri DSM 15429</name>
    <dbReference type="NCBI Taxonomy" id="1423805"/>
    <lineage>
        <taxon>Bacteria</taxon>
        <taxon>Bacillati</taxon>
        <taxon>Bacillota</taxon>
        <taxon>Bacilli</taxon>
        <taxon>Lactobacillales</taxon>
        <taxon>Lactobacillaceae</taxon>
        <taxon>Levilactobacillus</taxon>
    </lineage>
</organism>
<evidence type="ECO:0000259" key="4">
    <source>
        <dbReference type="Pfam" id="PF22725"/>
    </source>
</evidence>
<sequence>MATMPNYRWGIIGPGHIAENFCQQFPAGQTLYGVASAHSPEKGQAFAQKFQIPHVYADHAALLADPAIDVVYIATTNNVHFENIRAALLAGKHVLAEKPVTLNTAQLRTLMALADQRHLILMEAQTIYHMPLYDELAAQVRQRQLGRLRSLHASFGLHTLPDNPTGRLLNPQLGGGGLLDMGIYALSFARRLMTAAPQLEKTVMVPTATGVDDISATVIANAHHELGTFTFNLVPNAPEIGYAVYDRGYFIVDHYLRPEQAIFVDGATEEQSVIRAGHTDQAMGYEVTAMGHAIATGENPTQAWTLDTMTLMTAMRAAWGLKYPEERD</sequence>
<accession>A0A0R1R1K7</accession>
<dbReference type="PANTHER" id="PTHR22604">
    <property type="entry name" value="OXIDOREDUCTASES"/>
    <property type="match status" value="1"/>
</dbReference>
<comment type="caution">
    <text evidence="5">The sequence shown here is derived from an EMBL/GenBank/DDBJ whole genome shotgun (WGS) entry which is preliminary data.</text>
</comment>
<dbReference type="Gene3D" id="3.40.50.720">
    <property type="entry name" value="NAD(P)-binding Rossmann-like Domain"/>
    <property type="match status" value="1"/>
</dbReference>
<dbReference type="InterPro" id="IPR050984">
    <property type="entry name" value="Gfo/Idh/MocA_domain"/>
</dbReference>
<dbReference type="InterPro" id="IPR000683">
    <property type="entry name" value="Gfo/Idh/MocA-like_OxRdtase_N"/>
</dbReference>
<dbReference type="AlphaFoldDB" id="A0A0R1R1K7"/>
<dbReference type="Proteomes" id="UP000051835">
    <property type="component" value="Unassembled WGS sequence"/>
</dbReference>
<dbReference type="Pfam" id="PF22725">
    <property type="entry name" value="GFO_IDH_MocA_C3"/>
    <property type="match status" value="1"/>
</dbReference>
<protein>
    <submittedName>
        <fullName evidence="5">Oxidoreductase</fullName>
    </submittedName>
</protein>
<dbReference type="SUPFAM" id="SSF51735">
    <property type="entry name" value="NAD(P)-binding Rossmann-fold domains"/>
    <property type="match status" value="1"/>
</dbReference>
<evidence type="ECO:0000259" key="3">
    <source>
        <dbReference type="Pfam" id="PF01408"/>
    </source>
</evidence>
<evidence type="ECO:0000313" key="6">
    <source>
        <dbReference type="Proteomes" id="UP000051835"/>
    </source>
</evidence>
<dbReference type="PATRIC" id="fig|1423805.4.peg.1687"/>
<dbReference type="GO" id="GO:0000166">
    <property type="term" value="F:nucleotide binding"/>
    <property type="evidence" value="ECO:0007669"/>
    <property type="project" value="InterPro"/>
</dbReference>
<dbReference type="Pfam" id="PF01408">
    <property type="entry name" value="GFO_IDH_MocA"/>
    <property type="match status" value="1"/>
</dbReference>
<dbReference type="PANTHER" id="PTHR22604:SF105">
    <property type="entry name" value="TRANS-1,2-DIHYDROBENZENE-1,2-DIOL DEHYDROGENASE"/>
    <property type="match status" value="1"/>
</dbReference>
<comment type="similarity">
    <text evidence="1">Belongs to the Gfo/Idh/MocA family.</text>
</comment>
<dbReference type="Gene3D" id="3.30.360.10">
    <property type="entry name" value="Dihydrodipicolinate Reductase, domain 2"/>
    <property type="match status" value="1"/>
</dbReference>
<name>A0A0R1R1K7_9LACO</name>
<evidence type="ECO:0000256" key="1">
    <source>
        <dbReference type="ARBA" id="ARBA00010928"/>
    </source>
</evidence>
<dbReference type="EMBL" id="AZFC01000018">
    <property type="protein sequence ID" value="KRL48085.1"/>
    <property type="molecule type" value="Genomic_DNA"/>
</dbReference>
<feature type="domain" description="Gfo/Idh/MocA-like oxidoreductase N-terminal" evidence="3">
    <location>
        <begin position="8"/>
        <end position="123"/>
    </location>
</feature>
<gene>
    <name evidence="5" type="ORF">FD37_GL001645</name>
</gene>